<dbReference type="Proteomes" id="UP000054911">
    <property type="component" value="Unassembled WGS sequence"/>
</dbReference>
<dbReference type="AlphaFoldDB" id="A0A158AXE8"/>
<dbReference type="InterPro" id="IPR036291">
    <property type="entry name" value="NAD(P)-bd_dom_sf"/>
</dbReference>
<keyword evidence="5" id="KW-1185">Reference proteome</keyword>
<dbReference type="Pfam" id="PF00106">
    <property type="entry name" value="adh_short"/>
    <property type="match status" value="1"/>
</dbReference>
<dbReference type="GO" id="GO:0016491">
    <property type="term" value="F:oxidoreductase activity"/>
    <property type="evidence" value="ECO:0007669"/>
    <property type="project" value="UniProtKB-KW"/>
</dbReference>
<evidence type="ECO:0000256" key="2">
    <source>
        <dbReference type="ARBA" id="ARBA00023002"/>
    </source>
</evidence>
<gene>
    <name evidence="4" type="ORF">AWB80_02701</name>
</gene>
<dbReference type="OrthoDB" id="5786478at2"/>
<dbReference type="Gene3D" id="3.40.50.720">
    <property type="entry name" value="NAD(P)-binding Rossmann-like Domain"/>
    <property type="match status" value="1"/>
</dbReference>
<dbReference type="InterPro" id="IPR002347">
    <property type="entry name" value="SDR_fam"/>
</dbReference>
<comment type="similarity">
    <text evidence="1 3">Belongs to the short-chain dehydrogenases/reductases (SDR) family.</text>
</comment>
<protein>
    <submittedName>
        <fullName evidence="4">Short chain dehydrogenase</fullName>
    </submittedName>
</protein>
<keyword evidence="2" id="KW-0560">Oxidoreductase</keyword>
<dbReference type="STRING" id="1777141.AWB80_02701"/>
<comment type="caution">
    <text evidence="4">The sequence shown here is derived from an EMBL/GenBank/DDBJ whole genome shotgun (WGS) entry which is preliminary data.</text>
</comment>
<dbReference type="NCBIfam" id="NF006119">
    <property type="entry name" value="PRK08264.1-5"/>
    <property type="match status" value="1"/>
</dbReference>
<evidence type="ECO:0000256" key="1">
    <source>
        <dbReference type="ARBA" id="ARBA00006484"/>
    </source>
</evidence>
<dbReference type="PRINTS" id="PR00080">
    <property type="entry name" value="SDRFAMILY"/>
</dbReference>
<evidence type="ECO:0000313" key="5">
    <source>
        <dbReference type="Proteomes" id="UP000054911"/>
    </source>
</evidence>
<dbReference type="EMBL" id="FCOE02000007">
    <property type="protein sequence ID" value="SAK61697.1"/>
    <property type="molecule type" value="Genomic_DNA"/>
</dbReference>
<dbReference type="SUPFAM" id="SSF51735">
    <property type="entry name" value="NAD(P)-binding Rossmann-fold domains"/>
    <property type="match status" value="1"/>
</dbReference>
<name>A0A158AXE8_9BURK</name>
<proteinExistence type="inferred from homology"/>
<evidence type="ECO:0000313" key="4">
    <source>
        <dbReference type="EMBL" id="SAK61697.1"/>
    </source>
</evidence>
<sequence length="235" mass="24531">MQIKGKVVLVTGANRGLGKQFAKSLLEAGAAKVYAAARDPKSVDIPGVEAIRLDVTNAADIAEAAATYTDVQVIVNNAGVTTRGLLVDPASTQGIRDLLEINTFGPIALTQAFAPVLKKNGGGAVINVLSVLSWVSLPAGGAYHISKAAAWAATNALREELREQGTLVVAAHPGYIDTDMTAQVTAPKSTPEHVVNEVLAAVAKNQEEVLVDDTGRDVKRSLSTDTPIYLTGIPR</sequence>
<accession>A0A158AXE8</accession>
<dbReference type="PRINTS" id="PR00081">
    <property type="entry name" value="GDHRDH"/>
</dbReference>
<organism evidence="4 5">
    <name type="scientific">Caballeronia pedi</name>
    <dbReference type="NCBI Taxonomy" id="1777141"/>
    <lineage>
        <taxon>Bacteria</taxon>
        <taxon>Pseudomonadati</taxon>
        <taxon>Pseudomonadota</taxon>
        <taxon>Betaproteobacteria</taxon>
        <taxon>Burkholderiales</taxon>
        <taxon>Burkholderiaceae</taxon>
        <taxon>Caballeronia</taxon>
    </lineage>
</organism>
<dbReference type="PANTHER" id="PTHR43391:SF91">
    <property type="entry name" value="OS04G0390700 PROTEIN"/>
    <property type="match status" value="1"/>
</dbReference>
<dbReference type="PANTHER" id="PTHR43391">
    <property type="entry name" value="RETINOL DEHYDROGENASE-RELATED"/>
    <property type="match status" value="1"/>
</dbReference>
<evidence type="ECO:0000256" key="3">
    <source>
        <dbReference type="RuleBase" id="RU000363"/>
    </source>
</evidence>
<reference evidence="4" key="1">
    <citation type="submission" date="2016-01" db="EMBL/GenBank/DDBJ databases">
        <authorList>
            <person name="Peeters C."/>
        </authorList>
    </citation>
    <scope>NUCLEOTIDE SEQUENCE [LARGE SCALE GENOMIC DNA]</scope>
    <source>
        <strain evidence="4">LMG 29323</strain>
    </source>
</reference>
<dbReference type="RefSeq" id="WP_061175178.1">
    <property type="nucleotide sequence ID" value="NZ_FCOE02000007.1"/>
</dbReference>
<dbReference type="GO" id="GO:0005829">
    <property type="term" value="C:cytosol"/>
    <property type="evidence" value="ECO:0007669"/>
    <property type="project" value="TreeGrafter"/>
</dbReference>